<evidence type="ECO:0000256" key="1">
    <source>
        <dbReference type="SAM" id="MobiDB-lite"/>
    </source>
</evidence>
<evidence type="ECO:0000313" key="2">
    <source>
        <dbReference type="EMBL" id="QJA50074.1"/>
    </source>
</evidence>
<gene>
    <name evidence="2" type="ORF">TM448A01600_0005</name>
</gene>
<organism evidence="2">
    <name type="scientific">viral metagenome</name>
    <dbReference type="NCBI Taxonomy" id="1070528"/>
    <lineage>
        <taxon>unclassified sequences</taxon>
        <taxon>metagenomes</taxon>
        <taxon>organismal metagenomes</taxon>
    </lineage>
</organism>
<sequence length="614" mass="70011">MDEQERSDQLRIIEEDTTSLLTTWKTRDERLRQDKEVINLVQETQTTADIKWMSNEPKVFFDTSRALISSYPPRFRLPLTINYEAEEKGKMNKAERLLIGIYRGLERRSADTGGSGWLWDLAYWVLLGWYSVFNIVTKTENGIEFIADIWEPMTVYPSWDGKGLSKCVRCYEVDNKVAVAMAKGFQEKGLEFDFTEPSGVETKSRVVNYWRRTYNKNKPIVENAITIAGQLVKPMTIQKRLTRIPIRIGAVGSPDRTASEWETRKGESIIASNRDMYAYNNSMFSLMATILAATAFPNIIEKTRTGQEAHKGEEFKGYGTKLTYKIEDTIELLKHAATPQEANTLLTMVGQQIQKGSVPNSVYGSIPFEISGFALSQLLAAIKYKLGPYLNAMQNILSNMMTDFLFQYKAGKFGSITLSTENPHDLKRGMTYIEEFNTDDVPESIYVDVTIPITSQYDKTQTILNARQALQPPQLMSRETLWETEFDIQDTEQEYERIRLDQVMEDPFVRQIEIIEAMWRRVDVYRAEGKNLQADALKRYIMGLEMQLGIRQGVIQQPGQPGIPPNQMPPEMTMSPNPDQLRSMRNIPPPGVNRRAQTPQERAASKGGLIMGGA</sequence>
<dbReference type="EMBL" id="MT144172">
    <property type="protein sequence ID" value="QJA50074.1"/>
    <property type="molecule type" value="Genomic_DNA"/>
</dbReference>
<protein>
    <recommendedName>
        <fullName evidence="3">Portal protein</fullName>
    </recommendedName>
</protein>
<dbReference type="AlphaFoldDB" id="A0A6H1ZR77"/>
<name>A0A6H1ZR77_9ZZZZ</name>
<evidence type="ECO:0008006" key="3">
    <source>
        <dbReference type="Google" id="ProtNLM"/>
    </source>
</evidence>
<proteinExistence type="predicted"/>
<accession>A0A6H1ZR77</accession>
<feature type="region of interest" description="Disordered" evidence="1">
    <location>
        <begin position="575"/>
        <end position="614"/>
    </location>
</feature>
<reference evidence="2" key="1">
    <citation type="submission" date="2020-03" db="EMBL/GenBank/DDBJ databases">
        <title>The deep terrestrial virosphere.</title>
        <authorList>
            <person name="Holmfeldt K."/>
            <person name="Nilsson E."/>
            <person name="Simone D."/>
            <person name="Lopez-Fernandez M."/>
            <person name="Wu X."/>
            <person name="de Brujin I."/>
            <person name="Lundin D."/>
            <person name="Andersson A."/>
            <person name="Bertilsson S."/>
            <person name="Dopson M."/>
        </authorList>
    </citation>
    <scope>NUCLEOTIDE SEQUENCE</scope>
    <source>
        <strain evidence="2">TM448A01600</strain>
    </source>
</reference>